<accession>A0A9J6FKH8</accession>
<comment type="caution">
    <text evidence="1">The sequence shown here is derived from an EMBL/GenBank/DDBJ whole genome shotgun (WGS) entry which is preliminary data.</text>
</comment>
<dbReference type="VEuPathDB" id="VectorBase:HLOH_041668"/>
<sequence length="226" mass="25425">MLTTSMLQVQHRLLNEEVYRFILTSWLTHGSLENFFSTVRQRNSIPTPCEFKSALRIITLAQYLRYSKHSSYADDEDSFYLGDLSDYTHSPCIPAQGETDASETSQTSEQDHDGGLVVFEEYKQGSLTHPSQKAVTLMDICETVFLAKMPTLVHQNQISDKLASLIREAASTMCLPDCHHIKEKLIARFIHARLPLFAKEQTGKEIATAKLEGAQSSKSMAALRIP</sequence>
<reference evidence="1 2" key="1">
    <citation type="journal article" date="2020" name="Cell">
        <title>Large-Scale Comparative Analyses of Tick Genomes Elucidate Their Genetic Diversity and Vector Capacities.</title>
        <authorList>
            <consortium name="Tick Genome and Microbiome Consortium (TIGMIC)"/>
            <person name="Jia N."/>
            <person name="Wang J."/>
            <person name="Shi W."/>
            <person name="Du L."/>
            <person name="Sun Y."/>
            <person name="Zhan W."/>
            <person name="Jiang J.F."/>
            <person name="Wang Q."/>
            <person name="Zhang B."/>
            <person name="Ji P."/>
            <person name="Bell-Sakyi L."/>
            <person name="Cui X.M."/>
            <person name="Yuan T.T."/>
            <person name="Jiang B.G."/>
            <person name="Yang W.F."/>
            <person name="Lam T.T."/>
            <person name="Chang Q.C."/>
            <person name="Ding S.J."/>
            <person name="Wang X.J."/>
            <person name="Zhu J.G."/>
            <person name="Ruan X.D."/>
            <person name="Zhao L."/>
            <person name="Wei J.T."/>
            <person name="Ye R.Z."/>
            <person name="Que T.C."/>
            <person name="Du C.H."/>
            <person name="Zhou Y.H."/>
            <person name="Cheng J.X."/>
            <person name="Dai P.F."/>
            <person name="Guo W.B."/>
            <person name="Han X.H."/>
            <person name="Huang E.J."/>
            <person name="Li L.F."/>
            <person name="Wei W."/>
            <person name="Gao Y.C."/>
            <person name="Liu J.Z."/>
            <person name="Shao H.Z."/>
            <person name="Wang X."/>
            <person name="Wang C.C."/>
            <person name="Yang T.C."/>
            <person name="Huo Q.B."/>
            <person name="Li W."/>
            <person name="Chen H.Y."/>
            <person name="Chen S.E."/>
            <person name="Zhou L.G."/>
            <person name="Ni X.B."/>
            <person name="Tian J.H."/>
            <person name="Sheng Y."/>
            <person name="Liu T."/>
            <person name="Pan Y.S."/>
            <person name="Xia L.Y."/>
            <person name="Li J."/>
            <person name="Zhao F."/>
            <person name="Cao W.C."/>
        </authorList>
    </citation>
    <scope>NUCLEOTIDE SEQUENCE [LARGE SCALE GENOMIC DNA]</scope>
    <source>
        <strain evidence="1">HaeL-2018</strain>
    </source>
</reference>
<evidence type="ECO:0000313" key="2">
    <source>
        <dbReference type="Proteomes" id="UP000821853"/>
    </source>
</evidence>
<dbReference type="Proteomes" id="UP000821853">
    <property type="component" value="Chromosome 2"/>
</dbReference>
<organism evidence="1 2">
    <name type="scientific">Haemaphysalis longicornis</name>
    <name type="common">Bush tick</name>
    <dbReference type="NCBI Taxonomy" id="44386"/>
    <lineage>
        <taxon>Eukaryota</taxon>
        <taxon>Metazoa</taxon>
        <taxon>Ecdysozoa</taxon>
        <taxon>Arthropoda</taxon>
        <taxon>Chelicerata</taxon>
        <taxon>Arachnida</taxon>
        <taxon>Acari</taxon>
        <taxon>Parasitiformes</taxon>
        <taxon>Ixodida</taxon>
        <taxon>Ixodoidea</taxon>
        <taxon>Ixodidae</taxon>
        <taxon>Haemaphysalinae</taxon>
        <taxon>Haemaphysalis</taxon>
    </lineage>
</organism>
<name>A0A9J6FKH8_HAELO</name>
<proteinExistence type="predicted"/>
<evidence type="ECO:0000313" key="1">
    <source>
        <dbReference type="EMBL" id="KAH9366750.1"/>
    </source>
</evidence>
<dbReference type="OMA" id="MDICETV"/>
<protein>
    <submittedName>
        <fullName evidence="1">Uncharacterized protein</fullName>
    </submittedName>
</protein>
<keyword evidence="2" id="KW-1185">Reference proteome</keyword>
<dbReference type="EMBL" id="JABSTR010000004">
    <property type="protein sequence ID" value="KAH9366750.1"/>
    <property type="molecule type" value="Genomic_DNA"/>
</dbReference>
<dbReference type="AlphaFoldDB" id="A0A9J6FKH8"/>
<gene>
    <name evidence="1" type="ORF">HPB48_021955</name>
</gene>